<organism evidence="1 2">
    <name type="scientific">Clunio marinus</name>
    <dbReference type="NCBI Taxonomy" id="568069"/>
    <lineage>
        <taxon>Eukaryota</taxon>
        <taxon>Metazoa</taxon>
        <taxon>Ecdysozoa</taxon>
        <taxon>Arthropoda</taxon>
        <taxon>Hexapoda</taxon>
        <taxon>Insecta</taxon>
        <taxon>Pterygota</taxon>
        <taxon>Neoptera</taxon>
        <taxon>Endopterygota</taxon>
        <taxon>Diptera</taxon>
        <taxon>Nematocera</taxon>
        <taxon>Chironomoidea</taxon>
        <taxon>Chironomidae</taxon>
        <taxon>Clunio</taxon>
    </lineage>
</organism>
<reference evidence="1 2" key="1">
    <citation type="submission" date="2015-04" db="EMBL/GenBank/DDBJ databases">
        <authorList>
            <person name="Syromyatnikov M.Y."/>
            <person name="Popov V.N."/>
        </authorList>
    </citation>
    <scope>NUCLEOTIDE SEQUENCE [LARGE SCALE GENOMIC DNA]</scope>
</reference>
<sequence>MKEQSIQKTGHVIVIEGILSNKCIKEVTESHCKTEHHNNFSMKCSEAFYSKINDNNCHGSQGRDT</sequence>
<dbReference type="Proteomes" id="UP000183832">
    <property type="component" value="Unassembled WGS sequence"/>
</dbReference>
<accession>A0A1J1IZ72</accession>
<proteinExistence type="predicted"/>
<evidence type="ECO:0000313" key="2">
    <source>
        <dbReference type="Proteomes" id="UP000183832"/>
    </source>
</evidence>
<dbReference type="AlphaFoldDB" id="A0A1J1IZ72"/>
<protein>
    <submittedName>
        <fullName evidence="1">CLUMA_CG018636, isoform A</fullName>
    </submittedName>
</protein>
<evidence type="ECO:0000313" key="1">
    <source>
        <dbReference type="EMBL" id="CRL05579.1"/>
    </source>
</evidence>
<keyword evidence="2" id="KW-1185">Reference proteome</keyword>
<gene>
    <name evidence="1" type="ORF">CLUMA_CG018636</name>
</gene>
<dbReference type="EMBL" id="CVRI01000064">
    <property type="protein sequence ID" value="CRL05579.1"/>
    <property type="molecule type" value="Genomic_DNA"/>
</dbReference>
<name>A0A1J1IZ72_9DIPT</name>